<sequence length="110" mass="12763">MHGQMSYRRFGRARSLRSDRSRRAWLELGRYVATELRSSSCQMSRVSSAKLFVRKNLFQKIIRRRKFSFSSSDVLNVNTVVTVFDSNNDILVFCGDLDVNFVVTVFDPNT</sequence>
<protein>
    <submittedName>
        <fullName evidence="1">Uncharacterized protein</fullName>
    </submittedName>
</protein>
<gene>
    <name evidence="1" type="ORF">F2Q70_00013324</name>
</gene>
<evidence type="ECO:0000313" key="1">
    <source>
        <dbReference type="EMBL" id="KAF2612306.1"/>
    </source>
</evidence>
<dbReference type="EMBL" id="QGKY02000089">
    <property type="protein sequence ID" value="KAF2612306.1"/>
    <property type="molecule type" value="Genomic_DNA"/>
</dbReference>
<proteinExistence type="predicted"/>
<organism evidence="1">
    <name type="scientific">Brassica cretica</name>
    <name type="common">Mustard</name>
    <dbReference type="NCBI Taxonomy" id="69181"/>
    <lineage>
        <taxon>Eukaryota</taxon>
        <taxon>Viridiplantae</taxon>
        <taxon>Streptophyta</taxon>
        <taxon>Embryophyta</taxon>
        <taxon>Tracheophyta</taxon>
        <taxon>Spermatophyta</taxon>
        <taxon>Magnoliopsida</taxon>
        <taxon>eudicotyledons</taxon>
        <taxon>Gunneridae</taxon>
        <taxon>Pentapetalae</taxon>
        <taxon>rosids</taxon>
        <taxon>malvids</taxon>
        <taxon>Brassicales</taxon>
        <taxon>Brassicaceae</taxon>
        <taxon>Brassiceae</taxon>
        <taxon>Brassica</taxon>
    </lineage>
</organism>
<accession>A0A8S9M4X8</accession>
<comment type="caution">
    <text evidence="1">The sequence shown here is derived from an EMBL/GenBank/DDBJ whole genome shotgun (WGS) entry which is preliminary data.</text>
</comment>
<name>A0A8S9M4X8_BRACR</name>
<dbReference type="AlphaFoldDB" id="A0A8S9M4X8"/>
<reference evidence="1" key="1">
    <citation type="submission" date="2019-12" db="EMBL/GenBank/DDBJ databases">
        <title>Genome sequencing and annotation of Brassica cretica.</title>
        <authorList>
            <person name="Studholme D.J."/>
            <person name="Sarris P.F."/>
        </authorList>
    </citation>
    <scope>NUCLEOTIDE SEQUENCE</scope>
    <source>
        <strain evidence="1">PFS-102/07</strain>
        <tissue evidence="1">Leaf</tissue>
    </source>
</reference>